<evidence type="ECO:0000313" key="2">
    <source>
        <dbReference type="Proteomes" id="UP000821845"/>
    </source>
</evidence>
<dbReference type="Proteomes" id="UP000821845">
    <property type="component" value="Chromosome 6"/>
</dbReference>
<sequence length="189" mass="20912">MLRVYQHHKSVLLSTGESGPTDRRLLPPYLLRRHIKNPGFISRIDNAPIVNYVIEAPLQKAQPRHRRTIWSAVAATEQWLIINCSCLTLQTSEPVLDSRAQLTIMASSPLLRNNVLSFPKVVSRRFGLEDSVMADDKVAVMANPLGTEIVADEVASRSVKVKELPLPDDGCSRPTFAAALSATDVQSRC</sequence>
<evidence type="ECO:0000313" key="1">
    <source>
        <dbReference type="EMBL" id="KAH6927759.1"/>
    </source>
</evidence>
<dbReference type="EMBL" id="CM023486">
    <property type="protein sequence ID" value="KAH6927759.1"/>
    <property type="molecule type" value="Genomic_DNA"/>
</dbReference>
<proteinExistence type="predicted"/>
<protein>
    <submittedName>
        <fullName evidence="1">Uncharacterized protein</fullName>
    </submittedName>
</protein>
<reference evidence="1" key="1">
    <citation type="submission" date="2020-05" db="EMBL/GenBank/DDBJ databases">
        <title>Large-scale comparative analyses of tick genomes elucidate their genetic diversity and vector capacities.</title>
        <authorList>
            <person name="Jia N."/>
            <person name="Wang J."/>
            <person name="Shi W."/>
            <person name="Du L."/>
            <person name="Sun Y."/>
            <person name="Zhan W."/>
            <person name="Jiang J."/>
            <person name="Wang Q."/>
            <person name="Zhang B."/>
            <person name="Ji P."/>
            <person name="Sakyi L.B."/>
            <person name="Cui X."/>
            <person name="Yuan T."/>
            <person name="Jiang B."/>
            <person name="Yang W."/>
            <person name="Lam T.T.-Y."/>
            <person name="Chang Q."/>
            <person name="Ding S."/>
            <person name="Wang X."/>
            <person name="Zhu J."/>
            <person name="Ruan X."/>
            <person name="Zhao L."/>
            <person name="Wei J."/>
            <person name="Que T."/>
            <person name="Du C."/>
            <person name="Cheng J."/>
            <person name="Dai P."/>
            <person name="Han X."/>
            <person name="Huang E."/>
            <person name="Gao Y."/>
            <person name="Liu J."/>
            <person name="Shao H."/>
            <person name="Ye R."/>
            <person name="Li L."/>
            <person name="Wei W."/>
            <person name="Wang X."/>
            <person name="Wang C."/>
            <person name="Yang T."/>
            <person name="Huo Q."/>
            <person name="Li W."/>
            <person name="Guo W."/>
            <person name="Chen H."/>
            <person name="Zhou L."/>
            <person name="Ni X."/>
            <person name="Tian J."/>
            <person name="Zhou Y."/>
            <person name="Sheng Y."/>
            <person name="Liu T."/>
            <person name="Pan Y."/>
            <person name="Xia L."/>
            <person name="Li J."/>
            <person name="Zhao F."/>
            <person name="Cao W."/>
        </authorList>
    </citation>
    <scope>NUCLEOTIDE SEQUENCE</scope>
    <source>
        <strain evidence="1">Hyas-2018</strain>
    </source>
</reference>
<accession>A0ACB7S4S4</accession>
<keyword evidence="2" id="KW-1185">Reference proteome</keyword>
<gene>
    <name evidence="1" type="ORF">HPB50_008200</name>
</gene>
<comment type="caution">
    <text evidence="1">The sequence shown here is derived from an EMBL/GenBank/DDBJ whole genome shotgun (WGS) entry which is preliminary data.</text>
</comment>
<name>A0ACB7S4S4_HYAAI</name>
<organism evidence="1 2">
    <name type="scientific">Hyalomma asiaticum</name>
    <name type="common">Tick</name>
    <dbReference type="NCBI Taxonomy" id="266040"/>
    <lineage>
        <taxon>Eukaryota</taxon>
        <taxon>Metazoa</taxon>
        <taxon>Ecdysozoa</taxon>
        <taxon>Arthropoda</taxon>
        <taxon>Chelicerata</taxon>
        <taxon>Arachnida</taxon>
        <taxon>Acari</taxon>
        <taxon>Parasitiformes</taxon>
        <taxon>Ixodida</taxon>
        <taxon>Ixodoidea</taxon>
        <taxon>Ixodidae</taxon>
        <taxon>Hyalomminae</taxon>
        <taxon>Hyalomma</taxon>
    </lineage>
</organism>